<dbReference type="Proteomes" id="UP000198386">
    <property type="component" value="Unassembled WGS sequence"/>
</dbReference>
<gene>
    <name evidence="1" type="ORF">SAMN04488107_0040</name>
</gene>
<dbReference type="RefSeq" id="WP_089401923.1">
    <property type="nucleotide sequence ID" value="NZ_FZOH01000001.1"/>
</dbReference>
<evidence type="ECO:0000313" key="2">
    <source>
        <dbReference type="Proteomes" id="UP000198386"/>
    </source>
</evidence>
<proteinExistence type="predicted"/>
<protein>
    <recommendedName>
        <fullName evidence="3">DUF91 domain-containing protein</fullName>
    </recommendedName>
</protein>
<dbReference type="AlphaFoldDB" id="A0A238ZEW4"/>
<evidence type="ECO:0008006" key="3">
    <source>
        <dbReference type="Google" id="ProtNLM"/>
    </source>
</evidence>
<dbReference type="Gene3D" id="3.40.1350.10">
    <property type="match status" value="1"/>
</dbReference>
<accession>A0A238ZEW4</accession>
<dbReference type="EMBL" id="FZOH01000001">
    <property type="protein sequence ID" value="SNR82035.1"/>
    <property type="molecule type" value="Genomic_DNA"/>
</dbReference>
<dbReference type="InterPro" id="IPR011856">
    <property type="entry name" value="tRNA_endonuc-like_dom_sf"/>
</dbReference>
<evidence type="ECO:0000313" key="1">
    <source>
        <dbReference type="EMBL" id="SNR82035.1"/>
    </source>
</evidence>
<dbReference type="GO" id="GO:0003676">
    <property type="term" value="F:nucleic acid binding"/>
    <property type="evidence" value="ECO:0007669"/>
    <property type="project" value="InterPro"/>
</dbReference>
<organism evidence="1 2">
    <name type="scientific">Geodermatophilus saharensis</name>
    <dbReference type="NCBI Taxonomy" id="1137994"/>
    <lineage>
        <taxon>Bacteria</taxon>
        <taxon>Bacillati</taxon>
        <taxon>Actinomycetota</taxon>
        <taxon>Actinomycetes</taxon>
        <taxon>Geodermatophilales</taxon>
        <taxon>Geodermatophilaceae</taxon>
        <taxon>Geodermatophilus</taxon>
    </lineage>
</organism>
<name>A0A238ZEW4_9ACTN</name>
<dbReference type="OrthoDB" id="506280at2"/>
<keyword evidence="2" id="KW-1185">Reference proteome</keyword>
<sequence length="379" mass="41718">MTNPAIFLQLDGRLEPLIETSYENEPLLQQLLQDFPDLIAGVATTGEGGRLLLVQREMPVPGPSGALGLSLDHLFVDHAGVPVFVEVKRASDTRARREVVAQMLDYAANGSTQWTADRLRGAAETTAEAADAAELLHDRLGIDDDPDGFWRTVEDNLRQGRMRLIFLADRIHPELISIIEFLNAQMRDTEVLGIELPQFTGAGAGTAYVPRVVGRTAVAAATKGAYRAKSGPRWTEETLLAAAEAERSPEEVAFLRRLIQHVRDYHGHFYWGTGTAAGLTGYYIIAGVDTPVWNFNLLKRGTMYFPLRDFRSRHTEERTAQFARAIAGLDRARADVDRVRDKDWKGWASLPLADATAAQDAVVAVLDHVLDAPQTAALP</sequence>
<reference evidence="2" key="1">
    <citation type="submission" date="2017-06" db="EMBL/GenBank/DDBJ databases">
        <authorList>
            <person name="Varghese N."/>
            <person name="Submissions S."/>
        </authorList>
    </citation>
    <scope>NUCLEOTIDE SEQUENCE [LARGE SCALE GENOMIC DNA]</scope>
    <source>
        <strain evidence="2">DSM 45423</strain>
    </source>
</reference>